<dbReference type="Pfam" id="PF18801">
    <property type="entry name" value="RapH_N"/>
    <property type="match status" value="1"/>
</dbReference>
<evidence type="ECO:0000313" key="2">
    <source>
        <dbReference type="Proteomes" id="UP001341820"/>
    </source>
</evidence>
<evidence type="ECO:0000313" key="1">
    <source>
        <dbReference type="EMBL" id="MED4130017.1"/>
    </source>
</evidence>
<dbReference type="Gene3D" id="1.25.40.10">
    <property type="entry name" value="Tetratricopeptide repeat domain"/>
    <property type="match status" value="1"/>
</dbReference>
<dbReference type="Proteomes" id="UP001341820">
    <property type="component" value="Unassembled WGS sequence"/>
</dbReference>
<sequence length="197" mass="23343">MNLIHKKIPSSKVGAKIVEWYSCILSSSYTEATLLKHEVEQMLKTMEEDDKILAYFSLVEYRHNNILDKSSKNEPLDGSFKFVETKMDHYLKYLYYFISGQDEFNNQKYRTSIKTFRKAERLLEYVKDETEEADFLGYMGYAYYRINQYLLSLSYLEQAETAFRRLKVINNAVNNKQVIGAIYVELKQIFFSLKTKT</sequence>
<protein>
    <recommendedName>
        <fullName evidence="3">Tetratricopeptide repeat protein</fullName>
    </recommendedName>
</protein>
<dbReference type="EMBL" id="JAROAS010000048">
    <property type="protein sequence ID" value="MED4130017.1"/>
    <property type="molecule type" value="Genomic_DNA"/>
</dbReference>
<evidence type="ECO:0008006" key="3">
    <source>
        <dbReference type="Google" id="ProtNLM"/>
    </source>
</evidence>
<accession>A0ABU6NP89</accession>
<comment type="caution">
    <text evidence="1">The sequence shown here is derived from an EMBL/GenBank/DDBJ whole genome shotgun (WGS) entry which is preliminary data.</text>
</comment>
<proteinExistence type="predicted"/>
<dbReference type="RefSeq" id="WP_328238653.1">
    <property type="nucleotide sequence ID" value="NZ_JAROAS010000048.1"/>
</dbReference>
<organism evidence="1 2">
    <name type="scientific">Shouchella miscanthi</name>
    <dbReference type="NCBI Taxonomy" id="2598861"/>
    <lineage>
        <taxon>Bacteria</taxon>
        <taxon>Bacillati</taxon>
        <taxon>Bacillota</taxon>
        <taxon>Bacilli</taxon>
        <taxon>Bacillales</taxon>
        <taxon>Bacillaceae</taxon>
        <taxon>Shouchella</taxon>
    </lineage>
</organism>
<gene>
    <name evidence="1" type="ORF">P5F74_17940</name>
</gene>
<dbReference type="SUPFAM" id="SSF48452">
    <property type="entry name" value="TPR-like"/>
    <property type="match status" value="1"/>
</dbReference>
<name>A0ABU6NP89_9BACI</name>
<dbReference type="InterPro" id="IPR011990">
    <property type="entry name" value="TPR-like_helical_dom_sf"/>
</dbReference>
<reference evidence="1 2" key="1">
    <citation type="submission" date="2023-03" db="EMBL/GenBank/DDBJ databases">
        <title>Bacillus Genome Sequencing.</title>
        <authorList>
            <person name="Dunlap C."/>
        </authorList>
    </citation>
    <scope>NUCLEOTIDE SEQUENCE [LARGE SCALE GENOMIC DNA]</scope>
    <source>
        <strain evidence="1 2">B-4107</strain>
    </source>
</reference>
<keyword evidence="2" id="KW-1185">Reference proteome</keyword>